<feature type="domain" description="PPM-type phosphatase" evidence="2">
    <location>
        <begin position="30"/>
        <end position="299"/>
    </location>
</feature>
<dbReference type="PANTHER" id="PTHR13832:SF827">
    <property type="entry name" value="PROTEIN PHOSPHATASE 1L"/>
    <property type="match status" value="1"/>
</dbReference>
<feature type="compositionally biased region" description="Polar residues" evidence="1">
    <location>
        <begin position="1"/>
        <end position="12"/>
    </location>
</feature>
<dbReference type="RefSeq" id="WP_406697262.1">
    <property type="nucleotide sequence ID" value="NZ_CP155447.1"/>
</dbReference>
<dbReference type="Gene3D" id="3.60.40.10">
    <property type="entry name" value="PPM-type phosphatase domain"/>
    <property type="match status" value="1"/>
</dbReference>
<proteinExistence type="predicted"/>
<dbReference type="InterPro" id="IPR036457">
    <property type="entry name" value="PPM-type-like_dom_sf"/>
</dbReference>
<sequence length="302" mass="32654">MSSLESPSTQSLEVHGASPVPGREFPPTVRVELAGKTDKGKVRSKNEDHFLIARMAKSMTVCATSLPDTEGTRLSEQEGYLMIVADGMGGAAAGEHASAVAVQSVERYVLDTLKWFLHLEGREEHALLTELRQGLERADRDVIERASVDPKLHGMGTTMTIAYSVGSDLYIVHAGDSRAYLFQEGVLEQVTSDHTLVQVLVQGGAITPEDAKRHRNRNIVTNVVGGPREGVFAEIHKLKLADGDVLLLCSDGLTEPVADDAIAEILAGSEHPEVACSRLIERANERGGPDNVTAVVVRYQIR</sequence>
<evidence type="ECO:0000313" key="3">
    <source>
        <dbReference type="EMBL" id="XBH04499.1"/>
    </source>
</evidence>
<accession>A0AAU7CGW4</accession>
<protein>
    <submittedName>
        <fullName evidence="3">Protein phosphatase 2C domain-containing protein</fullName>
    </submittedName>
</protein>
<dbReference type="InterPro" id="IPR015655">
    <property type="entry name" value="PP2C"/>
</dbReference>
<gene>
    <name evidence="3" type="ORF">V5E97_00350</name>
</gene>
<evidence type="ECO:0000259" key="2">
    <source>
        <dbReference type="PROSITE" id="PS51746"/>
    </source>
</evidence>
<dbReference type="EMBL" id="CP155447">
    <property type="protein sequence ID" value="XBH04499.1"/>
    <property type="molecule type" value="Genomic_DNA"/>
</dbReference>
<evidence type="ECO:0000256" key="1">
    <source>
        <dbReference type="SAM" id="MobiDB-lite"/>
    </source>
</evidence>
<feature type="region of interest" description="Disordered" evidence="1">
    <location>
        <begin position="1"/>
        <end position="27"/>
    </location>
</feature>
<dbReference type="CDD" id="cd00143">
    <property type="entry name" value="PP2Cc"/>
    <property type="match status" value="1"/>
</dbReference>
<dbReference type="AlphaFoldDB" id="A0AAU7CGW4"/>
<organism evidence="3">
    <name type="scientific">Singulisphaera sp. Ch08</name>
    <dbReference type="NCBI Taxonomy" id="3120278"/>
    <lineage>
        <taxon>Bacteria</taxon>
        <taxon>Pseudomonadati</taxon>
        <taxon>Planctomycetota</taxon>
        <taxon>Planctomycetia</taxon>
        <taxon>Isosphaerales</taxon>
        <taxon>Isosphaeraceae</taxon>
        <taxon>Singulisphaera</taxon>
    </lineage>
</organism>
<dbReference type="GO" id="GO:0004722">
    <property type="term" value="F:protein serine/threonine phosphatase activity"/>
    <property type="evidence" value="ECO:0007669"/>
    <property type="project" value="InterPro"/>
</dbReference>
<dbReference type="PROSITE" id="PS51746">
    <property type="entry name" value="PPM_2"/>
    <property type="match status" value="1"/>
</dbReference>
<dbReference type="InterPro" id="IPR001932">
    <property type="entry name" value="PPM-type_phosphatase-like_dom"/>
</dbReference>
<reference evidence="3" key="1">
    <citation type="submission" date="2024-05" db="EMBL/GenBank/DDBJ databases">
        <title>Planctomycetes of the genus Singulisphaera possess chitinolytic capabilities.</title>
        <authorList>
            <person name="Ivanova A."/>
        </authorList>
    </citation>
    <scope>NUCLEOTIDE SEQUENCE</scope>
    <source>
        <strain evidence="3">Ch08T</strain>
    </source>
</reference>
<dbReference type="SUPFAM" id="SSF81606">
    <property type="entry name" value="PP2C-like"/>
    <property type="match status" value="1"/>
</dbReference>
<dbReference type="SMART" id="SM00331">
    <property type="entry name" value="PP2C_SIG"/>
    <property type="match status" value="1"/>
</dbReference>
<name>A0AAU7CGW4_9BACT</name>
<dbReference type="PANTHER" id="PTHR13832">
    <property type="entry name" value="PROTEIN PHOSPHATASE 2C"/>
    <property type="match status" value="1"/>
</dbReference>
<dbReference type="SMART" id="SM00332">
    <property type="entry name" value="PP2Cc"/>
    <property type="match status" value="1"/>
</dbReference>
<dbReference type="Pfam" id="PF13672">
    <property type="entry name" value="PP2C_2"/>
    <property type="match status" value="1"/>
</dbReference>